<feature type="region of interest" description="Disordered" evidence="1">
    <location>
        <begin position="309"/>
        <end position="330"/>
    </location>
</feature>
<name>A0A2P8Q5A1_9ACTN</name>
<evidence type="ECO:0000313" key="5">
    <source>
        <dbReference type="Proteomes" id="UP000240429"/>
    </source>
</evidence>
<feature type="compositionally biased region" description="Basic and acidic residues" evidence="1">
    <location>
        <begin position="317"/>
        <end position="330"/>
    </location>
</feature>
<evidence type="ECO:0000259" key="3">
    <source>
        <dbReference type="Pfam" id="PF01471"/>
    </source>
</evidence>
<accession>A0A2P8Q5A1</accession>
<keyword evidence="2" id="KW-0472">Membrane</keyword>
<evidence type="ECO:0000313" key="4">
    <source>
        <dbReference type="EMBL" id="PSM41417.1"/>
    </source>
</evidence>
<feature type="region of interest" description="Disordered" evidence="1">
    <location>
        <begin position="161"/>
        <end position="271"/>
    </location>
</feature>
<feature type="compositionally biased region" description="Low complexity" evidence="1">
    <location>
        <begin position="186"/>
        <end position="238"/>
    </location>
</feature>
<dbReference type="EMBL" id="PYBJ01000014">
    <property type="protein sequence ID" value="PSM41417.1"/>
    <property type="molecule type" value="Genomic_DNA"/>
</dbReference>
<keyword evidence="5" id="KW-1185">Reference proteome</keyword>
<evidence type="ECO:0000256" key="2">
    <source>
        <dbReference type="SAM" id="Phobius"/>
    </source>
</evidence>
<proteinExistence type="predicted"/>
<feature type="domain" description="Peptidoglycan binding-like" evidence="3">
    <location>
        <begin position="267"/>
        <end position="323"/>
    </location>
</feature>
<feature type="compositionally biased region" description="Low complexity" evidence="1">
    <location>
        <begin position="118"/>
        <end position="133"/>
    </location>
</feature>
<comment type="caution">
    <text evidence="4">The sequence shown here is derived from an EMBL/GenBank/DDBJ whole genome shotgun (WGS) entry which is preliminary data.</text>
</comment>
<dbReference type="OrthoDB" id="3874291at2"/>
<dbReference type="InterPro" id="IPR036365">
    <property type="entry name" value="PGBD-like_sf"/>
</dbReference>
<dbReference type="Pfam" id="PF01471">
    <property type="entry name" value="PG_binding_1"/>
    <property type="match status" value="1"/>
</dbReference>
<feature type="region of interest" description="Disordered" evidence="1">
    <location>
        <begin position="1"/>
        <end position="24"/>
    </location>
</feature>
<dbReference type="Proteomes" id="UP000240429">
    <property type="component" value="Unassembled WGS sequence"/>
</dbReference>
<dbReference type="SUPFAM" id="SSF47090">
    <property type="entry name" value="PGBD-like"/>
    <property type="match status" value="1"/>
</dbReference>
<protein>
    <submittedName>
        <fullName evidence="4">Peptidoglycan-binding protein</fullName>
    </submittedName>
</protein>
<organism evidence="4 5">
    <name type="scientific">Streptomyces dioscori</name>
    <dbReference type="NCBI Taxonomy" id="2109333"/>
    <lineage>
        <taxon>Bacteria</taxon>
        <taxon>Bacillati</taxon>
        <taxon>Actinomycetota</taxon>
        <taxon>Actinomycetes</taxon>
        <taxon>Kitasatosporales</taxon>
        <taxon>Streptomycetaceae</taxon>
        <taxon>Streptomyces</taxon>
        <taxon>Streptomyces aurantiacus group</taxon>
    </lineage>
</organism>
<dbReference type="InterPro" id="IPR002477">
    <property type="entry name" value="Peptidoglycan-bd-like"/>
</dbReference>
<dbReference type="Gene3D" id="1.10.101.10">
    <property type="entry name" value="PGBD-like superfamily/PGBD"/>
    <property type="match status" value="1"/>
</dbReference>
<sequence length="330" mass="34001">MSDRSGHICPECGAPRESGGSPTCGCARRAADELLETRSAETAAAEDFDPLRIRPYVDLDVPAEGAAAGSGSDPQAPSTPEPGHGPDDRATIAIPLQRTPPDDFPTPDTHAADDGYDDPAAPSDTPGNTGTGTSRRRRLVLVGAGATAVVVAAAGFASGLFSYESPSRDGAAPDDIRASVPDTAVDEPSPSDSGSPSASESPSESASASDSPTPSASESPSTSATPSRTTATTQAPSPENSAVSTSPPTTEPTDKAGPAVLRRGDEGPEVTELQLRLKQLALYVGDADGDYDNRTENAVRNYQFTRGIDDDQGVYTEKTRSRLESETTEP</sequence>
<feature type="compositionally biased region" description="Polar residues" evidence="1">
    <location>
        <begin position="239"/>
        <end position="248"/>
    </location>
</feature>
<dbReference type="AlphaFoldDB" id="A0A2P8Q5A1"/>
<gene>
    <name evidence="4" type="ORF">C6Y14_21885</name>
</gene>
<feature type="transmembrane region" description="Helical" evidence="2">
    <location>
        <begin position="139"/>
        <end position="163"/>
    </location>
</feature>
<evidence type="ECO:0000256" key="1">
    <source>
        <dbReference type="SAM" id="MobiDB-lite"/>
    </source>
</evidence>
<keyword evidence="2" id="KW-0812">Transmembrane</keyword>
<feature type="region of interest" description="Disordered" evidence="1">
    <location>
        <begin position="62"/>
        <end position="136"/>
    </location>
</feature>
<keyword evidence="2" id="KW-1133">Transmembrane helix</keyword>
<dbReference type="InterPro" id="IPR036366">
    <property type="entry name" value="PGBDSf"/>
</dbReference>
<reference evidence="4 5" key="1">
    <citation type="submission" date="2018-03" db="EMBL/GenBank/DDBJ databases">
        <title>Streptomyces dioscori sp. nov., a novel endophytic actinobacterium isolated from bulbil of Dioscorea bulbifera L.</title>
        <authorList>
            <person name="Zhikuan W."/>
        </authorList>
    </citation>
    <scope>NUCLEOTIDE SEQUENCE [LARGE SCALE GENOMIC DNA]</scope>
    <source>
        <strain evidence="4 5">A217</strain>
    </source>
</reference>